<name>A0A8T1X8K6_9STRA</name>
<evidence type="ECO:0000256" key="3">
    <source>
        <dbReference type="ARBA" id="ARBA00022737"/>
    </source>
</evidence>
<keyword evidence="8" id="KW-1185">Reference proteome</keyword>
<evidence type="ECO:0000256" key="1">
    <source>
        <dbReference type="ARBA" id="ARBA00004138"/>
    </source>
</evidence>
<gene>
    <name evidence="7" type="ORF">PHYBOEH_007245</name>
</gene>
<dbReference type="AlphaFoldDB" id="A0A8T1X8K6"/>
<dbReference type="PROSITE" id="PS00678">
    <property type="entry name" value="WD_REPEATS_1"/>
    <property type="match status" value="1"/>
</dbReference>
<feature type="compositionally biased region" description="Low complexity" evidence="6">
    <location>
        <begin position="33"/>
        <end position="43"/>
    </location>
</feature>
<dbReference type="SMART" id="SM00320">
    <property type="entry name" value="WD40"/>
    <property type="match status" value="9"/>
</dbReference>
<feature type="compositionally biased region" description="Polar residues" evidence="6">
    <location>
        <begin position="14"/>
        <end position="24"/>
    </location>
</feature>
<protein>
    <submittedName>
        <fullName evidence="7">Uncharacterized protein</fullName>
    </submittedName>
</protein>
<comment type="subcellular location">
    <subcellularLocation>
        <location evidence="1">Cell projection</location>
        <location evidence="1">Cilium</location>
    </subcellularLocation>
</comment>
<dbReference type="Pfam" id="PF00400">
    <property type="entry name" value="WD40"/>
    <property type="match status" value="2"/>
</dbReference>
<dbReference type="PROSITE" id="PS50082">
    <property type="entry name" value="WD_REPEATS_2"/>
    <property type="match status" value="1"/>
</dbReference>
<feature type="region of interest" description="Disordered" evidence="6">
    <location>
        <begin position="1"/>
        <end position="44"/>
    </location>
</feature>
<keyword evidence="3" id="KW-0677">Repeat</keyword>
<dbReference type="InterPro" id="IPR050630">
    <property type="entry name" value="WD_repeat_EMAP"/>
</dbReference>
<evidence type="ECO:0000256" key="2">
    <source>
        <dbReference type="ARBA" id="ARBA00022574"/>
    </source>
</evidence>
<proteinExistence type="predicted"/>
<comment type="caution">
    <text evidence="7">The sequence shown here is derived from an EMBL/GenBank/DDBJ whole genome shotgun (WGS) entry which is preliminary data.</text>
</comment>
<dbReference type="EMBL" id="JAGDFL010000004">
    <property type="protein sequence ID" value="KAG7402031.1"/>
    <property type="molecule type" value="Genomic_DNA"/>
</dbReference>
<evidence type="ECO:0000313" key="7">
    <source>
        <dbReference type="EMBL" id="KAG7402031.1"/>
    </source>
</evidence>
<dbReference type="InterPro" id="IPR019775">
    <property type="entry name" value="WD40_repeat_CS"/>
</dbReference>
<keyword evidence="4" id="KW-0966">Cell projection</keyword>
<feature type="repeat" description="WD" evidence="5">
    <location>
        <begin position="753"/>
        <end position="789"/>
    </location>
</feature>
<dbReference type="PANTHER" id="PTHR13720">
    <property type="entry name" value="WD-40 REPEAT PROTEIN"/>
    <property type="match status" value="1"/>
</dbReference>
<reference evidence="7" key="1">
    <citation type="submission" date="2021-02" db="EMBL/GenBank/DDBJ databases">
        <authorList>
            <person name="Palmer J.M."/>
        </authorList>
    </citation>
    <scope>NUCLEOTIDE SEQUENCE</scope>
    <source>
        <strain evidence="7">SCRP23</strain>
    </source>
</reference>
<accession>A0A8T1X8K6</accession>
<dbReference type="PANTHER" id="PTHR13720:SF13">
    <property type="entry name" value="CILIA- AND FLAGELLA-ASSOCIATED PROTEIN 251"/>
    <property type="match status" value="1"/>
</dbReference>
<keyword evidence="2 5" id="KW-0853">WD repeat</keyword>
<evidence type="ECO:0000256" key="5">
    <source>
        <dbReference type="PROSITE-ProRule" id="PRU00221"/>
    </source>
</evidence>
<dbReference type="Proteomes" id="UP000693981">
    <property type="component" value="Unassembled WGS sequence"/>
</dbReference>
<sequence>MAEPPTLVLDNVEPPTSTEDTNPATHDDDQPVEESSSSAAPAVTDDAVGGNAIRLAWTFGFQKDLINGVHSLSTGSRHAVFYAAAHTGVIYDYARRQQRLLQGHCHPISCCVVSEDKRWIVTADRGLESMLVIWDASSGNPIRTIFRPHANGVQAIDISPDALFLVTLSAVERGDEDHNGTGKKSTERKRFDQELAVWEWAAPVSGAALSTPLYSSLVATEDVQHAVRFNTYDVRELVTTGRQRVIFWSWAARTLLFYSPSLAQRDFHQVVGAFTQSLFVPDSVQALTGTEDGDLVLWDAVQTDSNSEVPSGSFPERKAVKIVRLAGGAEPQRKVALTVIIDMDGYLVLGSSDGAVRFYDFDFRLVAWFEDMNAGPVTSVSFALPTHGNTAEGENSHGHHMGTPGGGDTDNEAFHVPDFIVSTASAFIVGMNASLFAEHEPDRRRGTLLMQGINDSIHGLAAHPRLAQLALSSYSGVVQLWDYSAKRLIMVRRFDAEKLRPQCLTFARDGRKLVVGFTSGIVKVLHAQRLEDLATFRLGKAAITDVLVSPDSAIFVALDANLYLGMWRSKQAALSPAGSDDTDEWVYLGRCRAHSKAVTGLEFSRDGDGQPVLISVSEDRTLAEYCLDRSSILDGVVLKQAPTCVEQSAVPTACCWHPDLRGIQEDLVIVANDEYKLKQWNTGNQTCRRTTLGPSYGGPINRLVPVPLREDDQIAAEASGGVAERYCVYSTHEKVVGLLKLPLDGNPHKAMGLIAHPGKISNVDVTFDGSHLLTAGGDDLVVNMWEIHTYQLDLLEARGTPRVDEIVKDDVGNTIQEEDLLPAKNFLDGDDLELAPYLALLEGGREGQFYNEIVDYFYLAQLRVQGENSTECREITAQIPLREIPNVMRALGFYPTDEEIQHMVSEVRYSRFTETSRPVEYIGLHDFIKLYINHRPVFGVGKAQIERAFRVLASATRGGSSMDDGEAISSTLRWDQLEARLLHSGEPMSEEELRSCLAALLAGDEAGGLVLDSQYSALSFADKVLGFDDYENPEGEPQ</sequence>
<organism evidence="7 8">
    <name type="scientific">Phytophthora boehmeriae</name>
    <dbReference type="NCBI Taxonomy" id="109152"/>
    <lineage>
        <taxon>Eukaryota</taxon>
        <taxon>Sar</taxon>
        <taxon>Stramenopiles</taxon>
        <taxon>Oomycota</taxon>
        <taxon>Peronosporomycetes</taxon>
        <taxon>Peronosporales</taxon>
        <taxon>Peronosporaceae</taxon>
        <taxon>Phytophthora</taxon>
    </lineage>
</organism>
<dbReference type="OrthoDB" id="4899631at2759"/>
<dbReference type="GO" id="GO:0031514">
    <property type="term" value="C:motile cilium"/>
    <property type="evidence" value="ECO:0007669"/>
    <property type="project" value="TreeGrafter"/>
</dbReference>
<dbReference type="InterPro" id="IPR001680">
    <property type="entry name" value="WD40_rpt"/>
</dbReference>
<evidence type="ECO:0000313" key="8">
    <source>
        <dbReference type="Proteomes" id="UP000693981"/>
    </source>
</evidence>
<evidence type="ECO:0000256" key="4">
    <source>
        <dbReference type="ARBA" id="ARBA00023273"/>
    </source>
</evidence>
<evidence type="ECO:0000256" key="6">
    <source>
        <dbReference type="SAM" id="MobiDB-lite"/>
    </source>
</evidence>